<dbReference type="InterPro" id="IPR001932">
    <property type="entry name" value="PPM-type_phosphatase-like_dom"/>
</dbReference>
<keyword evidence="6" id="KW-1185">Reference proteome</keyword>
<dbReference type="Pfam" id="PF07228">
    <property type="entry name" value="SpoIIE"/>
    <property type="match status" value="1"/>
</dbReference>
<dbReference type="SMART" id="SM00331">
    <property type="entry name" value="PP2C_SIG"/>
    <property type="match status" value="1"/>
</dbReference>
<dbReference type="Proteomes" id="UP001500893">
    <property type="component" value="Unassembled WGS sequence"/>
</dbReference>
<dbReference type="PROSITE" id="PS50112">
    <property type="entry name" value="PAS"/>
    <property type="match status" value="1"/>
</dbReference>
<dbReference type="InterPro" id="IPR035965">
    <property type="entry name" value="PAS-like_dom_sf"/>
</dbReference>
<dbReference type="Pfam" id="PF08448">
    <property type="entry name" value="PAS_4"/>
    <property type="match status" value="2"/>
</dbReference>
<feature type="domain" description="PPM-type phosphatase" evidence="4">
    <location>
        <begin position="482"/>
        <end position="687"/>
    </location>
</feature>
<dbReference type="EMBL" id="BAAAVM010000085">
    <property type="protein sequence ID" value="GAA3156671.1"/>
    <property type="molecule type" value="Genomic_DNA"/>
</dbReference>
<dbReference type="SUPFAM" id="SSF81606">
    <property type="entry name" value="PP2C-like"/>
    <property type="match status" value="1"/>
</dbReference>
<dbReference type="Pfam" id="PF01590">
    <property type="entry name" value="GAF"/>
    <property type="match status" value="1"/>
</dbReference>
<dbReference type="InterPro" id="IPR052016">
    <property type="entry name" value="Bact_Sigma-Reg"/>
</dbReference>
<accession>A0ABP6NS40</accession>
<protein>
    <submittedName>
        <fullName evidence="5">SpoIIE family protein phosphatase</fullName>
    </submittedName>
</protein>
<sequence>MSRAKQRPEQADHLAGAAADPSGLMDLLGVAAVLLEADGRIDMWSPQAEELFGYSRGEAVGQYAAPLLLNPEHQDAAITLFAEVMETGRSWAGAFPVRHRDGSTRMIEFRNMRLTDNLGDHYALGLATDRNMLRHMERKLALSNRLVAQAPIGLAVLDTELRYLTVNPALAAMHGVAEADHFGRGLRDILTGAAFERAETVMREALESGVPVVDRELVGRTAADPDNDHAWALSVYRLEDHHGQALGIATVVVDVTDRYRAAKEAEHAQQRLRLMANGSARIGTTLEVERTAQELADVVVPDLADMVSVDLLDSVLRTGRTDLEEGPALFRALAVKTAYPTDAAQAIVPPGRLTTYHADHPASHCIRTLRPLLITHLDSEELSRVAADTEAARLLARAGVHTDMAVPLIARGQVIGVMGLARARNPLPFDEDDLTLACELASSAALSIDNAVLHQHIRDTAETLQRSLLPRLPPRRPGLEIAARYRPAQAFHEVGGDWYDVIPLSGDRTALAVGDVMGSGIPAATTMGRLRTATSTLADLDLDPARILTHLDKITHGLDPYIATCVYAVYDPHRAQLHVASAGHLPPVLLRAGKRPELLDLPTGIPLGVGGVPFETTTIDLVPGDRLVLYTDGLVETRSDPIDERLDDLLALLASPDRTAEETCDRLLRELRHPAGHDDVALLVVCAQPLTTAAAPSAPAAEHAGARTRATGPAPPPTPRSGS</sequence>
<dbReference type="InterPro" id="IPR013656">
    <property type="entry name" value="PAS_4"/>
</dbReference>
<dbReference type="RefSeq" id="WP_345056027.1">
    <property type="nucleotide sequence ID" value="NZ_BAAAVM010000085.1"/>
</dbReference>
<dbReference type="Gene3D" id="3.60.40.10">
    <property type="entry name" value="PPM-type phosphatase domain"/>
    <property type="match status" value="1"/>
</dbReference>
<dbReference type="InterPro" id="IPR036457">
    <property type="entry name" value="PPM-type-like_dom_sf"/>
</dbReference>
<dbReference type="InterPro" id="IPR000014">
    <property type="entry name" value="PAS"/>
</dbReference>
<dbReference type="SMART" id="SM00091">
    <property type="entry name" value="PAS"/>
    <property type="match status" value="2"/>
</dbReference>
<evidence type="ECO:0000313" key="5">
    <source>
        <dbReference type="EMBL" id="GAA3156671.1"/>
    </source>
</evidence>
<feature type="compositionally biased region" description="Low complexity" evidence="2">
    <location>
        <begin position="694"/>
        <end position="712"/>
    </location>
</feature>
<organism evidence="5 6">
    <name type="scientific">Streptomyces rameus</name>
    <dbReference type="NCBI Taxonomy" id="68261"/>
    <lineage>
        <taxon>Bacteria</taxon>
        <taxon>Bacillati</taxon>
        <taxon>Actinomycetota</taxon>
        <taxon>Actinomycetes</taxon>
        <taxon>Kitasatosporales</taxon>
        <taxon>Streptomycetaceae</taxon>
        <taxon>Streptomyces</taxon>
    </lineage>
</organism>
<evidence type="ECO:0000313" key="6">
    <source>
        <dbReference type="Proteomes" id="UP001500893"/>
    </source>
</evidence>
<dbReference type="SMART" id="SM00065">
    <property type="entry name" value="GAF"/>
    <property type="match status" value="1"/>
</dbReference>
<dbReference type="NCBIfam" id="TIGR00229">
    <property type="entry name" value="sensory_box"/>
    <property type="match status" value="2"/>
</dbReference>
<dbReference type="SUPFAM" id="SSF55781">
    <property type="entry name" value="GAF domain-like"/>
    <property type="match status" value="1"/>
</dbReference>
<keyword evidence="1" id="KW-0378">Hydrolase</keyword>
<comment type="caution">
    <text evidence="5">The sequence shown here is derived from an EMBL/GenBank/DDBJ whole genome shotgun (WGS) entry which is preliminary data.</text>
</comment>
<name>A0ABP6NS40_9ACTN</name>
<feature type="compositionally biased region" description="Pro residues" evidence="2">
    <location>
        <begin position="713"/>
        <end position="723"/>
    </location>
</feature>
<reference evidence="6" key="1">
    <citation type="journal article" date="2019" name="Int. J. Syst. Evol. Microbiol.">
        <title>The Global Catalogue of Microorganisms (GCM) 10K type strain sequencing project: providing services to taxonomists for standard genome sequencing and annotation.</title>
        <authorList>
            <consortium name="The Broad Institute Genomics Platform"/>
            <consortium name="The Broad Institute Genome Sequencing Center for Infectious Disease"/>
            <person name="Wu L."/>
            <person name="Ma J."/>
        </authorList>
    </citation>
    <scope>NUCLEOTIDE SEQUENCE [LARGE SCALE GENOMIC DNA]</scope>
    <source>
        <strain evidence="6">JCM 11574</strain>
    </source>
</reference>
<evidence type="ECO:0000256" key="2">
    <source>
        <dbReference type="SAM" id="MobiDB-lite"/>
    </source>
</evidence>
<evidence type="ECO:0000259" key="3">
    <source>
        <dbReference type="PROSITE" id="PS50112"/>
    </source>
</evidence>
<evidence type="ECO:0000256" key="1">
    <source>
        <dbReference type="ARBA" id="ARBA00022801"/>
    </source>
</evidence>
<dbReference type="CDD" id="cd00130">
    <property type="entry name" value="PAS"/>
    <property type="match status" value="1"/>
</dbReference>
<dbReference type="Gene3D" id="3.30.450.40">
    <property type="match status" value="1"/>
</dbReference>
<dbReference type="SUPFAM" id="SSF55785">
    <property type="entry name" value="PYP-like sensor domain (PAS domain)"/>
    <property type="match status" value="2"/>
</dbReference>
<dbReference type="PROSITE" id="PS51746">
    <property type="entry name" value="PPM_2"/>
    <property type="match status" value="1"/>
</dbReference>
<dbReference type="InterPro" id="IPR029016">
    <property type="entry name" value="GAF-like_dom_sf"/>
</dbReference>
<feature type="domain" description="PAS" evidence="3">
    <location>
        <begin position="24"/>
        <end position="88"/>
    </location>
</feature>
<dbReference type="PANTHER" id="PTHR43156">
    <property type="entry name" value="STAGE II SPORULATION PROTEIN E-RELATED"/>
    <property type="match status" value="1"/>
</dbReference>
<feature type="region of interest" description="Disordered" evidence="2">
    <location>
        <begin position="694"/>
        <end position="723"/>
    </location>
</feature>
<dbReference type="PANTHER" id="PTHR43156:SF2">
    <property type="entry name" value="STAGE II SPORULATION PROTEIN E"/>
    <property type="match status" value="1"/>
</dbReference>
<gene>
    <name evidence="5" type="ORF">GCM10010521_50950</name>
</gene>
<proteinExistence type="predicted"/>
<dbReference type="InterPro" id="IPR003018">
    <property type="entry name" value="GAF"/>
</dbReference>
<evidence type="ECO:0000259" key="4">
    <source>
        <dbReference type="PROSITE" id="PS51746"/>
    </source>
</evidence>
<dbReference type="Gene3D" id="3.30.450.20">
    <property type="entry name" value="PAS domain"/>
    <property type="match status" value="2"/>
</dbReference>